<dbReference type="InterPro" id="IPR012337">
    <property type="entry name" value="RNaseH-like_sf"/>
</dbReference>
<gene>
    <name evidence="3" type="ORF">CARUB_v10015366mg</name>
</gene>
<organism evidence="3 4">
    <name type="scientific">Capsella rubella</name>
    <dbReference type="NCBI Taxonomy" id="81985"/>
    <lineage>
        <taxon>Eukaryota</taxon>
        <taxon>Viridiplantae</taxon>
        <taxon>Streptophyta</taxon>
        <taxon>Embryophyta</taxon>
        <taxon>Tracheophyta</taxon>
        <taxon>Spermatophyta</taxon>
        <taxon>Magnoliopsida</taxon>
        <taxon>eudicotyledons</taxon>
        <taxon>Gunneridae</taxon>
        <taxon>Pentapetalae</taxon>
        <taxon>rosids</taxon>
        <taxon>malvids</taxon>
        <taxon>Brassicales</taxon>
        <taxon>Brassicaceae</taxon>
        <taxon>Camelineae</taxon>
        <taxon>Capsella</taxon>
    </lineage>
</organism>
<name>R0G9B2_9BRAS</name>
<dbReference type="OrthoDB" id="1741262at2759"/>
<evidence type="ECO:0000313" key="3">
    <source>
        <dbReference type="EMBL" id="EOA32116.1"/>
    </source>
</evidence>
<evidence type="ECO:0000313" key="4">
    <source>
        <dbReference type="Proteomes" id="UP000029121"/>
    </source>
</evidence>
<reference evidence="4" key="1">
    <citation type="journal article" date="2013" name="Nat. Genet.">
        <title>The Capsella rubella genome and the genomic consequences of rapid mating system evolution.</title>
        <authorList>
            <person name="Slotte T."/>
            <person name="Hazzouri K.M."/>
            <person name="Agren J.A."/>
            <person name="Koenig D."/>
            <person name="Maumus F."/>
            <person name="Guo Y.L."/>
            <person name="Steige K."/>
            <person name="Platts A.E."/>
            <person name="Escobar J.S."/>
            <person name="Newman L.K."/>
            <person name="Wang W."/>
            <person name="Mandakova T."/>
            <person name="Vello E."/>
            <person name="Smith L.M."/>
            <person name="Henz S.R."/>
            <person name="Steffen J."/>
            <person name="Takuno S."/>
            <person name="Brandvain Y."/>
            <person name="Coop G."/>
            <person name="Andolfatto P."/>
            <person name="Hu T.T."/>
            <person name="Blanchette M."/>
            <person name="Clark R.M."/>
            <person name="Quesneville H."/>
            <person name="Nordborg M."/>
            <person name="Gaut B.S."/>
            <person name="Lysak M.A."/>
            <person name="Jenkins J."/>
            <person name="Grimwood J."/>
            <person name="Chapman J."/>
            <person name="Prochnik S."/>
            <person name="Shu S."/>
            <person name="Rokhsar D."/>
            <person name="Schmutz J."/>
            <person name="Weigel D."/>
            <person name="Wright S.I."/>
        </authorList>
    </citation>
    <scope>NUCLEOTIDE SEQUENCE [LARGE SCALE GENOMIC DNA]</scope>
    <source>
        <strain evidence="4">cv. Monte Gargano</strain>
    </source>
</reference>
<dbReference type="KEGG" id="crb:17893351"/>
<dbReference type="InterPro" id="IPR007021">
    <property type="entry name" value="DUF659"/>
</dbReference>
<dbReference type="Proteomes" id="UP000029121">
    <property type="component" value="Unassembled WGS sequence"/>
</dbReference>
<dbReference type="eggNOG" id="ENOG502RE1W">
    <property type="taxonomic scope" value="Eukaryota"/>
</dbReference>
<evidence type="ECO:0000259" key="2">
    <source>
        <dbReference type="Pfam" id="PF04937"/>
    </source>
</evidence>
<keyword evidence="4" id="KW-1185">Reference proteome</keyword>
<dbReference type="EMBL" id="KB870807">
    <property type="protein sequence ID" value="EOA32116.1"/>
    <property type="molecule type" value="Genomic_DNA"/>
</dbReference>
<dbReference type="PANTHER" id="PTHR32166:SF63">
    <property type="entry name" value="HAT TRANSPOSON SUPERFAMILY PROTEIN"/>
    <property type="match status" value="1"/>
</dbReference>
<dbReference type="AlphaFoldDB" id="R0G9B2"/>
<dbReference type="STRING" id="81985.R0G9B2"/>
<feature type="domain" description="DUF659" evidence="2">
    <location>
        <begin position="151"/>
        <end position="303"/>
    </location>
</feature>
<dbReference type="SUPFAM" id="SSF53098">
    <property type="entry name" value="Ribonuclease H-like"/>
    <property type="match status" value="1"/>
</dbReference>
<proteinExistence type="predicted"/>
<evidence type="ECO:0000256" key="1">
    <source>
        <dbReference type="SAM" id="MobiDB-lite"/>
    </source>
</evidence>
<dbReference type="Pfam" id="PF04937">
    <property type="entry name" value="DUF659"/>
    <property type="match status" value="1"/>
</dbReference>
<feature type="region of interest" description="Disordered" evidence="1">
    <location>
        <begin position="76"/>
        <end position="104"/>
    </location>
</feature>
<accession>R0G9B2</accession>
<dbReference type="PANTHER" id="PTHR32166">
    <property type="entry name" value="OSJNBA0013A04.12 PROTEIN"/>
    <property type="match status" value="1"/>
</dbReference>
<protein>
    <recommendedName>
        <fullName evidence="2">DUF659 domain-containing protein</fullName>
    </recommendedName>
</protein>
<sequence>MAGGTDVKMNIHEHGTWVEGRTRVQCNSCGKRMTNFYRLKLHLAYVGKDVTYCPRVSLTTRMAFYTMLMELRSRKSGASKNVNAAKPSPGRPRKRVSPENENAAVEADKQSQRCLARFLYEHGVDFSALDSTSFQELMTTVTGGKLALKIPDSRDLNGWMLQEALKEVQDRVKEIKDSWEITGCSILLDAWIDQKGRDLVSFVADCPAGAVYLKSSDVSGIKTDVTALKSLVNGIVEEAGVHNVIQIVACSTSGWVGELGKLLAGHDMKVFWSVSISHCIELMLVEIGKMHSFGDILNKVNIIQESIHNNPSLLKIFRAHSHGVDVTALASEFEFVTPYLTVENMFRAKMAGMFASSYWKEEEANIVAVLSLVSDSSFWESVERVVRCTSALVHGLLRLSTANNMHVGYVYDILNSIKLSTALNFKNEKQIYQPIWDVVDDVWKHHLYNPLHGAGYFLNPTAYYSGNFHLSQEVYTGLTFSMVHMVKEARLQVTIAAQIGMYRLGKSCFNEASQADQISGIFPVDWWTQNGGQHAELKSFAVKILSQTCEGAWKYKLKRGLAEKLLLTEGMSHCEKKHVEEMAFVHYNLHLQSHSK</sequence>